<dbReference type="Proteomes" id="UP001321760">
    <property type="component" value="Unassembled WGS sequence"/>
</dbReference>
<sequence length="552" mass="60648">MRLTAALLSALLIASSAAAGNFGAERARQRLQQLTSKQRVSTKTPAFEASERIPRSFTSGPQFLNANTTKFAVNGSAIPEVDFDIGESYAGSLPISSSPSEQSNLFFWFFPSTNPAASKEIVIWLNGGPGCSSLSGLLQENGPILWQAGTYKPVQNPWGWNTLTNMIWVEQPVGTGFTTGPITAKSEEDVASQFNGFWKNFVDTFGLHGYKVYIAGESYAGLYCPYIASAMLNANDKSYFDLSGLMIYDPVISEFAIQEEIPTVQFVDYWRGLFPFNDTFRASLHARDKKCGYSAYIEEYLVYPPKGFQPGETELPGYNDLDCQYILWDVSEAARRLNPCFNVYQVASTCPLPWDVLGFPGSTMWTPDGANVYFNRADVKNTIHAPSDINWSVCNEREVFPYGDNSESSIRSVIPHVIDTTQNVIIAHGALDMVLFANGTLLSIQNMTWGGKLGFQNKPTQPFYVPSSNMWASPMSMAAEGVFGTVITERGLTYVGVALSGHMVPQYAPSAAYRQLEFLLGRVNCVNCTVPFTTDRPASSQSEQPLGEGIAP</sequence>
<keyword evidence="4 7" id="KW-0732">Signal</keyword>
<dbReference type="InterPro" id="IPR029058">
    <property type="entry name" value="AB_hydrolase_fold"/>
</dbReference>
<reference evidence="8" key="2">
    <citation type="submission" date="2023-05" db="EMBL/GenBank/DDBJ databases">
        <authorList>
            <consortium name="Lawrence Berkeley National Laboratory"/>
            <person name="Steindorff A."/>
            <person name="Hensen N."/>
            <person name="Bonometti L."/>
            <person name="Westerberg I."/>
            <person name="Brannstrom I.O."/>
            <person name="Guillou S."/>
            <person name="Cros-Aarteil S."/>
            <person name="Calhoun S."/>
            <person name="Haridas S."/>
            <person name="Kuo A."/>
            <person name="Mondo S."/>
            <person name="Pangilinan J."/>
            <person name="Riley R."/>
            <person name="Labutti K."/>
            <person name="Andreopoulos B."/>
            <person name="Lipzen A."/>
            <person name="Chen C."/>
            <person name="Yanf M."/>
            <person name="Daum C."/>
            <person name="Ng V."/>
            <person name="Clum A."/>
            <person name="Ohm R."/>
            <person name="Martin F."/>
            <person name="Silar P."/>
            <person name="Natvig D."/>
            <person name="Lalanne C."/>
            <person name="Gautier V."/>
            <person name="Ament-Velasquez S.L."/>
            <person name="Kruys A."/>
            <person name="Hutchinson M.I."/>
            <person name="Powell A.J."/>
            <person name="Barry K."/>
            <person name="Miller A.N."/>
            <person name="Grigoriev I.V."/>
            <person name="Debuchy R."/>
            <person name="Gladieux P."/>
            <person name="Thoren M.H."/>
            <person name="Johannesson H."/>
        </authorList>
    </citation>
    <scope>NUCLEOTIDE SEQUENCE</scope>
    <source>
        <strain evidence="8">PSN243</strain>
    </source>
</reference>
<dbReference type="GO" id="GO:0006508">
    <property type="term" value="P:proteolysis"/>
    <property type="evidence" value="ECO:0007669"/>
    <property type="project" value="UniProtKB-KW"/>
</dbReference>
<dbReference type="InterPro" id="IPR001563">
    <property type="entry name" value="Peptidase_S10"/>
</dbReference>
<keyword evidence="9" id="KW-1185">Reference proteome</keyword>
<name>A0AAV9GVA0_9PEZI</name>
<protein>
    <recommendedName>
        <fullName evidence="7">Carboxypeptidase</fullName>
        <ecNumber evidence="7">3.4.16.-</ecNumber>
    </recommendedName>
</protein>
<dbReference type="FunFam" id="3.40.50.1820:FF:000118">
    <property type="entry name" value="Carboxypeptidase"/>
    <property type="match status" value="1"/>
</dbReference>
<dbReference type="EMBL" id="MU865926">
    <property type="protein sequence ID" value="KAK4451899.1"/>
    <property type="molecule type" value="Genomic_DNA"/>
</dbReference>
<feature type="chain" id="PRO_5043092883" description="Carboxypeptidase" evidence="7">
    <location>
        <begin position="20"/>
        <end position="552"/>
    </location>
</feature>
<evidence type="ECO:0000256" key="1">
    <source>
        <dbReference type="ARBA" id="ARBA00009431"/>
    </source>
</evidence>
<comment type="caution">
    <text evidence="8">The sequence shown here is derived from an EMBL/GenBank/DDBJ whole genome shotgun (WGS) entry which is preliminary data.</text>
</comment>
<dbReference type="EC" id="3.4.16.-" evidence="7"/>
<dbReference type="InterPro" id="IPR018202">
    <property type="entry name" value="Ser_caboxypep_ser_AS"/>
</dbReference>
<evidence type="ECO:0000256" key="6">
    <source>
        <dbReference type="ARBA" id="ARBA00023180"/>
    </source>
</evidence>
<dbReference type="SUPFAM" id="SSF53474">
    <property type="entry name" value="alpha/beta-Hydrolases"/>
    <property type="match status" value="1"/>
</dbReference>
<dbReference type="PANTHER" id="PTHR11802:SF479">
    <property type="entry name" value="CARBOXYPEPTIDASE"/>
    <property type="match status" value="1"/>
</dbReference>
<dbReference type="Gene3D" id="3.40.50.1820">
    <property type="entry name" value="alpha/beta hydrolase"/>
    <property type="match status" value="1"/>
</dbReference>
<dbReference type="GO" id="GO:0004185">
    <property type="term" value="F:serine-type carboxypeptidase activity"/>
    <property type="evidence" value="ECO:0007669"/>
    <property type="project" value="UniProtKB-UniRule"/>
</dbReference>
<dbReference type="Pfam" id="PF00450">
    <property type="entry name" value="Peptidase_S10"/>
    <property type="match status" value="1"/>
</dbReference>
<dbReference type="InterPro" id="IPR033124">
    <property type="entry name" value="Ser_caboxypep_his_AS"/>
</dbReference>
<dbReference type="PROSITE" id="PS00560">
    <property type="entry name" value="CARBOXYPEPT_SER_HIS"/>
    <property type="match status" value="1"/>
</dbReference>
<accession>A0AAV9GVA0</accession>
<evidence type="ECO:0000256" key="4">
    <source>
        <dbReference type="ARBA" id="ARBA00022729"/>
    </source>
</evidence>
<evidence type="ECO:0000313" key="8">
    <source>
        <dbReference type="EMBL" id="KAK4451899.1"/>
    </source>
</evidence>
<evidence type="ECO:0000256" key="2">
    <source>
        <dbReference type="ARBA" id="ARBA00022645"/>
    </source>
</evidence>
<gene>
    <name evidence="8" type="ORF">QBC34DRAFT_347041</name>
</gene>
<dbReference type="PANTHER" id="PTHR11802">
    <property type="entry name" value="SERINE PROTEASE FAMILY S10 SERINE CARBOXYPEPTIDASE"/>
    <property type="match status" value="1"/>
</dbReference>
<comment type="similarity">
    <text evidence="1 7">Belongs to the peptidase S10 family.</text>
</comment>
<keyword evidence="3 7" id="KW-0645">Protease</keyword>
<feature type="signal peptide" evidence="7">
    <location>
        <begin position="1"/>
        <end position="19"/>
    </location>
</feature>
<organism evidence="8 9">
    <name type="scientific">Podospora aff. communis PSN243</name>
    <dbReference type="NCBI Taxonomy" id="3040156"/>
    <lineage>
        <taxon>Eukaryota</taxon>
        <taxon>Fungi</taxon>
        <taxon>Dikarya</taxon>
        <taxon>Ascomycota</taxon>
        <taxon>Pezizomycotina</taxon>
        <taxon>Sordariomycetes</taxon>
        <taxon>Sordariomycetidae</taxon>
        <taxon>Sordariales</taxon>
        <taxon>Podosporaceae</taxon>
        <taxon>Podospora</taxon>
    </lineage>
</organism>
<reference evidence="8" key="1">
    <citation type="journal article" date="2023" name="Mol. Phylogenet. Evol.">
        <title>Genome-scale phylogeny and comparative genomics of the fungal order Sordariales.</title>
        <authorList>
            <person name="Hensen N."/>
            <person name="Bonometti L."/>
            <person name="Westerberg I."/>
            <person name="Brannstrom I.O."/>
            <person name="Guillou S."/>
            <person name="Cros-Aarteil S."/>
            <person name="Calhoun S."/>
            <person name="Haridas S."/>
            <person name="Kuo A."/>
            <person name="Mondo S."/>
            <person name="Pangilinan J."/>
            <person name="Riley R."/>
            <person name="LaButti K."/>
            <person name="Andreopoulos B."/>
            <person name="Lipzen A."/>
            <person name="Chen C."/>
            <person name="Yan M."/>
            <person name="Daum C."/>
            <person name="Ng V."/>
            <person name="Clum A."/>
            <person name="Steindorff A."/>
            <person name="Ohm R.A."/>
            <person name="Martin F."/>
            <person name="Silar P."/>
            <person name="Natvig D.O."/>
            <person name="Lalanne C."/>
            <person name="Gautier V."/>
            <person name="Ament-Velasquez S.L."/>
            <person name="Kruys A."/>
            <person name="Hutchinson M.I."/>
            <person name="Powell A.J."/>
            <person name="Barry K."/>
            <person name="Miller A.N."/>
            <person name="Grigoriev I.V."/>
            <person name="Debuchy R."/>
            <person name="Gladieux P."/>
            <person name="Hiltunen Thoren M."/>
            <person name="Johannesson H."/>
        </authorList>
    </citation>
    <scope>NUCLEOTIDE SEQUENCE</scope>
    <source>
        <strain evidence="8">PSN243</strain>
    </source>
</reference>
<evidence type="ECO:0000256" key="5">
    <source>
        <dbReference type="ARBA" id="ARBA00022801"/>
    </source>
</evidence>
<keyword evidence="2 7" id="KW-0121">Carboxypeptidase</keyword>
<dbReference type="AlphaFoldDB" id="A0AAV9GVA0"/>
<evidence type="ECO:0000256" key="3">
    <source>
        <dbReference type="ARBA" id="ARBA00022670"/>
    </source>
</evidence>
<proteinExistence type="inferred from homology"/>
<evidence type="ECO:0000256" key="7">
    <source>
        <dbReference type="RuleBase" id="RU361156"/>
    </source>
</evidence>
<keyword evidence="5 7" id="KW-0378">Hydrolase</keyword>
<dbReference type="PROSITE" id="PS00131">
    <property type="entry name" value="CARBOXYPEPT_SER_SER"/>
    <property type="match status" value="1"/>
</dbReference>
<keyword evidence="6" id="KW-0325">Glycoprotein</keyword>
<evidence type="ECO:0000313" key="9">
    <source>
        <dbReference type="Proteomes" id="UP001321760"/>
    </source>
</evidence>
<dbReference type="PRINTS" id="PR00724">
    <property type="entry name" value="CRBOXYPTASEC"/>
</dbReference>